<dbReference type="RefSeq" id="WP_147149259.1">
    <property type="nucleotide sequence ID" value="NZ_BKAJ01000034.1"/>
</dbReference>
<dbReference type="PANTHER" id="PTHR47268:SF4">
    <property type="entry name" value="ACYLPHOSPHATASE"/>
    <property type="match status" value="1"/>
</dbReference>
<sequence length="93" mass="10088">MALQAHLTISGRVQGVGYRDWTITTAQRLGLTGWVRNRMDGAVEALIVGDDTAVGEMIDACRRGPRAARVDNVDIEPVDLDVLPQGFTQLPTV</sequence>
<evidence type="ECO:0000313" key="8">
    <source>
        <dbReference type="Proteomes" id="UP000321058"/>
    </source>
</evidence>
<evidence type="ECO:0000259" key="6">
    <source>
        <dbReference type="PROSITE" id="PS51160"/>
    </source>
</evidence>
<dbReference type="SUPFAM" id="SSF54975">
    <property type="entry name" value="Acylphosphatase/BLUF domain-like"/>
    <property type="match status" value="1"/>
</dbReference>
<dbReference type="InterPro" id="IPR017968">
    <property type="entry name" value="Acylphosphatase_CS"/>
</dbReference>
<dbReference type="OrthoDB" id="5295388at2"/>
<comment type="similarity">
    <text evidence="1 5">Belongs to the acylphosphatase family.</text>
</comment>
<dbReference type="EC" id="3.6.1.7" evidence="2 4"/>
<reference evidence="7 8" key="1">
    <citation type="submission" date="2019-07" db="EMBL/GenBank/DDBJ databases">
        <title>Whole genome shotgun sequence of Reyranella soli NBRC 108950.</title>
        <authorList>
            <person name="Hosoyama A."/>
            <person name="Uohara A."/>
            <person name="Ohji S."/>
            <person name="Ichikawa N."/>
        </authorList>
    </citation>
    <scope>NUCLEOTIDE SEQUENCE [LARGE SCALE GENOMIC DNA]</scope>
    <source>
        <strain evidence="7 8">NBRC 108950</strain>
    </source>
</reference>
<name>A0A512N850_9HYPH</name>
<gene>
    <name evidence="7" type="primary">acyP</name>
    <name evidence="7" type="ORF">RSO01_23240</name>
</gene>
<dbReference type="Pfam" id="PF00708">
    <property type="entry name" value="Acylphosphatase"/>
    <property type="match status" value="1"/>
</dbReference>
<dbReference type="Gene3D" id="3.30.70.100">
    <property type="match status" value="1"/>
</dbReference>
<evidence type="ECO:0000256" key="3">
    <source>
        <dbReference type="ARBA" id="ARBA00047645"/>
    </source>
</evidence>
<dbReference type="AlphaFoldDB" id="A0A512N850"/>
<dbReference type="PROSITE" id="PS00151">
    <property type="entry name" value="ACYLPHOSPHATASE_2"/>
    <property type="match status" value="1"/>
</dbReference>
<keyword evidence="4" id="KW-0378">Hydrolase</keyword>
<dbReference type="InterPro" id="IPR036046">
    <property type="entry name" value="Acylphosphatase-like_dom_sf"/>
</dbReference>
<dbReference type="EMBL" id="BKAJ01000034">
    <property type="protein sequence ID" value="GEP55158.1"/>
    <property type="molecule type" value="Genomic_DNA"/>
</dbReference>
<feature type="domain" description="Acylphosphatase-like" evidence="6">
    <location>
        <begin position="4"/>
        <end position="91"/>
    </location>
</feature>
<feature type="active site" evidence="4">
    <location>
        <position position="37"/>
    </location>
</feature>
<organism evidence="7 8">
    <name type="scientific">Reyranella soli</name>
    <dbReference type="NCBI Taxonomy" id="1230389"/>
    <lineage>
        <taxon>Bacteria</taxon>
        <taxon>Pseudomonadati</taxon>
        <taxon>Pseudomonadota</taxon>
        <taxon>Alphaproteobacteria</taxon>
        <taxon>Hyphomicrobiales</taxon>
        <taxon>Reyranellaceae</taxon>
        <taxon>Reyranella</taxon>
    </lineage>
</organism>
<dbReference type="NCBIfam" id="NF010996">
    <property type="entry name" value="PRK14421.1"/>
    <property type="match status" value="1"/>
</dbReference>
<evidence type="ECO:0000256" key="1">
    <source>
        <dbReference type="ARBA" id="ARBA00005614"/>
    </source>
</evidence>
<dbReference type="Proteomes" id="UP000321058">
    <property type="component" value="Unassembled WGS sequence"/>
</dbReference>
<evidence type="ECO:0000256" key="2">
    <source>
        <dbReference type="ARBA" id="ARBA00012150"/>
    </source>
</evidence>
<dbReference type="InterPro" id="IPR001792">
    <property type="entry name" value="Acylphosphatase-like_dom"/>
</dbReference>
<comment type="caution">
    <text evidence="7">The sequence shown here is derived from an EMBL/GenBank/DDBJ whole genome shotgun (WGS) entry which is preliminary data.</text>
</comment>
<dbReference type="InterPro" id="IPR020456">
    <property type="entry name" value="Acylphosphatase"/>
</dbReference>
<dbReference type="PRINTS" id="PR00112">
    <property type="entry name" value="ACYLPHPHTASE"/>
</dbReference>
<feature type="active site" evidence="4">
    <location>
        <position position="19"/>
    </location>
</feature>
<proteinExistence type="inferred from homology"/>
<evidence type="ECO:0000256" key="5">
    <source>
        <dbReference type="RuleBase" id="RU004168"/>
    </source>
</evidence>
<dbReference type="PROSITE" id="PS51160">
    <property type="entry name" value="ACYLPHOSPHATASE_3"/>
    <property type="match status" value="1"/>
</dbReference>
<comment type="catalytic activity">
    <reaction evidence="3 4">
        <text>an acyl phosphate + H2O = a carboxylate + phosphate + H(+)</text>
        <dbReference type="Rhea" id="RHEA:14965"/>
        <dbReference type="ChEBI" id="CHEBI:15377"/>
        <dbReference type="ChEBI" id="CHEBI:15378"/>
        <dbReference type="ChEBI" id="CHEBI:29067"/>
        <dbReference type="ChEBI" id="CHEBI:43474"/>
        <dbReference type="ChEBI" id="CHEBI:59918"/>
        <dbReference type="EC" id="3.6.1.7"/>
    </reaction>
</comment>
<accession>A0A512N850</accession>
<dbReference type="PANTHER" id="PTHR47268">
    <property type="entry name" value="ACYLPHOSPHATASE"/>
    <property type="match status" value="1"/>
</dbReference>
<evidence type="ECO:0000256" key="4">
    <source>
        <dbReference type="PROSITE-ProRule" id="PRU00520"/>
    </source>
</evidence>
<evidence type="ECO:0000313" key="7">
    <source>
        <dbReference type="EMBL" id="GEP55158.1"/>
    </source>
</evidence>
<protein>
    <recommendedName>
        <fullName evidence="2 4">acylphosphatase</fullName>
        <ecNumber evidence="2 4">3.6.1.7</ecNumber>
    </recommendedName>
</protein>
<dbReference type="GO" id="GO:0003998">
    <property type="term" value="F:acylphosphatase activity"/>
    <property type="evidence" value="ECO:0007669"/>
    <property type="project" value="UniProtKB-EC"/>
</dbReference>
<keyword evidence="8" id="KW-1185">Reference proteome</keyword>